<dbReference type="Gene3D" id="3.30.420.40">
    <property type="match status" value="2"/>
</dbReference>
<evidence type="ECO:0000256" key="4">
    <source>
        <dbReference type="ARBA" id="ARBA00022741"/>
    </source>
</evidence>
<name>A0ABP5B1P0_9ACTN</name>
<dbReference type="Pfam" id="PF00370">
    <property type="entry name" value="FGGY_N"/>
    <property type="match status" value="1"/>
</dbReference>
<evidence type="ECO:0000313" key="12">
    <source>
        <dbReference type="EMBL" id="GAA1926634.1"/>
    </source>
</evidence>
<feature type="domain" description="Carbohydrate kinase FGGY N-terminal" evidence="10">
    <location>
        <begin position="4"/>
        <end position="229"/>
    </location>
</feature>
<feature type="domain" description="Carbohydrate kinase FGGY C-terminal" evidence="11">
    <location>
        <begin position="238"/>
        <end position="419"/>
    </location>
</feature>
<keyword evidence="4 8" id="KW-0547">Nucleotide-binding</keyword>
<dbReference type="PROSITE" id="PS00445">
    <property type="entry name" value="FGGY_KINASES_2"/>
    <property type="match status" value="1"/>
</dbReference>
<comment type="catalytic activity">
    <reaction evidence="8">
        <text>D-xylulose + ATP = D-xylulose 5-phosphate + ADP + H(+)</text>
        <dbReference type="Rhea" id="RHEA:10964"/>
        <dbReference type="ChEBI" id="CHEBI:15378"/>
        <dbReference type="ChEBI" id="CHEBI:17140"/>
        <dbReference type="ChEBI" id="CHEBI:30616"/>
        <dbReference type="ChEBI" id="CHEBI:57737"/>
        <dbReference type="ChEBI" id="CHEBI:456216"/>
        <dbReference type="EC" id="2.7.1.17"/>
    </reaction>
</comment>
<dbReference type="InterPro" id="IPR043129">
    <property type="entry name" value="ATPase_NBD"/>
</dbReference>
<dbReference type="PIRSF" id="PIRSF000538">
    <property type="entry name" value="GlpK"/>
    <property type="match status" value="1"/>
</dbReference>
<feature type="site" description="Important for activity" evidence="8">
    <location>
        <position position="8"/>
    </location>
</feature>
<dbReference type="EMBL" id="BAAAMY010000007">
    <property type="protein sequence ID" value="GAA1926634.1"/>
    <property type="molecule type" value="Genomic_DNA"/>
</dbReference>
<accession>A0ABP5B1P0</accession>
<evidence type="ECO:0000256" key="8">
    <source>
        <dbReference type="HAMAP-Rule" id="MF_02220"/>
    </source>
</evidence>
<keyword evidence="5 8" id="KW-0418">Kinase</keyword>
<evidence type="ECO:0000256" key="7">
    <source>
        <dbReference type="ARBA" id="ARBA00023277"/>
    </source>
</evidence>
<dbReference type="EC" id="2.7.1.17" evidence="8"/>
<dbReference type="InterPro" id="IPR018485">
    <property type="entry name" value="FGGY_C"/>
</dbReference>
<evidence type="ECO:0000256" key="3">
    <source>
        <dbReference type="ARBA" id="ARBA00022679"/>
    </source>
</evidence>
<dbReference type="SUPFAM" id="SSF53067">
    <property type="entry name" value="Actin-like ATPase domain"/>
    <property type="match status" value="2"/>
</dbReference>
<protein>
    <recommendedName>
        <fullName evidence="8">Xylulose kinase</fullName>
        <shortName evidence="8">Xylulokinase</shortName>
        <ecNumber evidence="8">2.7.1.17</ecNumber>
    </recommendedName>
</protein>
<dbReference type="InterPro" id="IPR018483">
    <property type="entry name" value="Carb_kinase_FGGY_CS"/>
</dbReference>
<gene>
    <name evidence="8 12" type="primary">xylB</name>
    <name evidence="12" type="ORF">GCM10009737_30620</name>
</gene>
<reference evidence="13" key="1">
    <citation type="journal article" date="2019" name="Int. J. Syst. Evol. Microbiol.">
        <title>The Global Catalogue of Microorganisms (GCM) 10K type strain sequencing project: providing services to taxonomists for standard genome sequencing and annotation.</title>
        <authorList>
            <consortium name="The Broad Institute Genomics Platform"/>
            <consortium name="The Broad Institute Genome Sequencing Center for Infectious Disease"/>
            <person name="Wu L."/>
            <person name="Ma J."/>
        </authorList>
    </citation>
    <scope>NUCLEOTIDE SEQUENCE [LARGE SCALE GENOMIC DNA]</scope>
    <source>
        <strain evidence="13">JCM 14046</strain>
    </source>
</reference>
<evidence type="ECO:0000256" key="6">
    <source>
        <dbReference type="ARBA" id="ARBA00022840"/>
    </source>
</evidence>
<dbReference type="PANTHER" id="PTHR43095">
    <property type="entry name" value="SUGAR KINASE"/>
    <property type="match status" value="1"/>
</dbReference>
<evidence type="ECO:0000259" key="11">
    <source>
        <dbReference type="Pfam" id="PF02782"/>
    </source>
</evidence>
<dbReference type="Proteomes" id="UP001501612">
    <property type="component" value="Unassembled WGS sequence"/>
</dbReference>
<dbReference type="PANTHER" id="PTHR43095:SF5">
    <property type="entry name" value="XYLULOSE KINASE"/>
    <property type="match status" value="1"/>
</dbReference>
<organism evidence="12 13">
    <name type="scientific">Nocardioides lentus</name>
    <dbReference type="NCBI Taxonomy" id="338077"/>
    <lineage>
        <taxon>Bacteria</taxon>
        <taxon>Bacillati</taxon>
        <taxon>Actinomycetota</taxon>
        <taxon>Actinomycetes</taxon>
        <taxon>Propionibacteriales</taxon>
        <taxon>Nocardioidaceae</taxon>
        <taxon>Nocardioides</taxon>
    </lineage>
</organism>
<keyword evidence="3 8" id="KW-0808">Transferase</keyword>
<dbReference type="HAMAP" id="MF_02220">
    <property type="entry name" value="XylB"/>
    <property type="match status" value="1"/>
</dbReference>
<dbReference type="InterPro" id="IPR018484">
    <property type="entry name" value="FGGY_N"/>
</dbReference>
<keyword evidence="2 8" id="KW-0859">Xylose metabolism</keyword>
<keyword evidence="6 8" id="KW-0067">ATP-binding</keyword>
<feature type="active site" description="Proton acceptor" evidence="8">
    <location>
        <position position="222"/>
    </location>
</feature>
<dbReference type="InterPro" id="IPR050406">
    <property type="entry name" value="FGGY_Carb_Kinase"/>
</dbReference>
<evidence type="ECO:0000256" key="9">
    <source>
        <dbReference type="RuleBase" id="RU003733"/>
    </source>
</evidence>
<keyword evidence="13" id="KW-1185">Reference proteome</keyword>
<comment type="function">
    <text evidence="8">Catalyzes the phosphorylation of D-xylulose to D-xylulose 5-phosphate.</text>
</comment>
<keyword evidence="7 8" id="KW-0119">Carbohydrate metabolism</keyword>
<dbReference type="RefSeq" id="WP_344008457.1">
    <property type="nucleotide sequence ID" value="NZ_BAAAMY010000007.1"/>
</dbReference>
<sequence>MTLVMGIDSSTQSCKAVLVDAADGTVVDARSVPHPPGTEVDPRAWHAAVDAATEGLLERADAVAVGGQQHGMVALDEDGVPVRDALLWNDTRSAAAADDLVAEMGGPAACAERVGSVLVASFTVTKLRWLRDAEPDTAARVASVLLPHDWVSLRLSAPGTDAFTDRGDASGTGYFDAATTRWLPDLLGAALGHDASLPRLVAPAEQAAATAAGAPIGAGTGDNMAAALGLGLRTGDVLVSLGTSGVASTVSATPVADPTGVVTGFADAAGGYLPMVTTINAARILDLQAAWLGVDADGLAELALSAEPGAGGVTLSPYYGGERSPNRPRATGTWSGLTDATTRADLARAAVEALLCSAAEAIDRLVAETGREPRRVLLTGGAARSRAVRALAPGFLGREVHLPPLAEYVALGAARQAAWVLGGGDAPPAWEVDGAEVLPADDALLARCGEVRARYAALRDATTAWPPVPR</sequence>
<dbReference type="InterPro" id="IPR006000">
    <property type="entry name" value="Xylulokinase"/>
</dbReference>
<comment type="caution">
    <text evidence="12">The sequence shown here is derived from an EMBL/GenBank/DDBJ whole genome shotgun (WGS) entry which is preliminary data.</text>
</comment>
<proteinExistence type="inferred from homology"/>
<evidence type="ECO:0000313" key="13">
    <source>
        <dbReference type="Proteomes" id="UP001501612"/>
    </source>
</evidence>
<evidence type="ECO:0000256" key="2">
    <source>
        <dbReference type="ARBA" id="ARBA00022629"/>
    </source>
</evidence>
<feature type="binding site" evidence="8">
    <location>
        <begin position="69"/>
        <end position="70"/>
    </location>
    <ligand>
        <name>substrate</name>
    </ligand>
</feature>
<dbReference type="Pfam" id="PF02782">
    <property type="entry name" value="FGGY_C"/>
    <property type="match status" value="1"/>
</dbReference>
<evidence type="ECO:0000259" key="10">
    <source>
        <dbReference type="Pfam" id="PF00370"/>
    </source>
</evidence>
<dbReference type="InterPro" id="IPR000577">
    <property type="entry name" value="Carb_kinase_FGGY"/>
</dbReference>
<comment type="similarity">
    <text evidence="1 8 9">Belongs to the FGGY kinase family.</text>
</comment>
<evidence type="ECO:0000256" key="5">
    <source>
        <dbReference type="ARBA" id="ARBA00022777"/>
    </source>
</evidence>
<evidence type="ECO:0000256" key="1">
    <source>
        <dbReference type="ARBA" id="ARBA00009156"/>
    </source>
</evidence>